<dbReference type="CDD" id="cd14399">
    <property type="entry name" value="UBA_PLICs"/>
    <property type="match status" value="1"/>
</dbReference>
<dbReference type="GO" id="GO:0006511">
    <property type="term" value="P:ubiquitin-dependent protein catabolic process"/>
    <property type="evidence" value="ECO:0007669"/>
    <property type="project" value="TreeGrafter"/>
</dbReference>
<keyword evidence="10" id="KW-0832">Ubl conjugation</keyword>
<feature type="region of interest" description="Disordered" evidence="17">
    <location>
        <begin position="91"/>
        <end position="133"/>
    </location>
</feature>
<dbReference type="PANTHER" id="PTHR10677:SF16">
    <property type="entry name" value="UBIQUILIN-1"/>
    <property type="match status" value="1"/>
</dbReference>
<evidence type="ECO:0000256" key="17">
    <source>
        <dbReference type="SAM" id="MobiDB-lite"/>
    </source>
</evidence>
<accession>A0A9Q1D9F0</accession>
<keyword evidence="7" id="KW-0597">Phosphoprotein</keyword>
<dbReference type="InterPro" id="IPR009060">
    <property type="entry name" value="UBA-like_sf"/>
</dbReference>
<evidence type="ECO:0000256" key="2">
    <source>
        <dbReference type="ARBA" id="ARBA00004286"/>
    </source>
</evidence>
<dbReference type="InterPro" id="IPR006636">
    <property type="entry name" value="STI1_HS-bd"/>
</dbReference>
<feature type="compositionally biased region" description="Polar residues" evidence="17">
    <location>
        <begin position="247"/>
        <end position="259"/>
    </location>
</feature>
<gene>
    <name evidence="20" type="ORF">COCON_G00152610</name>
</gene>
<dbReference type="FunFam" id="1.10.260.100:FF:000001">
    <property type="entry name" value="Ubiquilin 1"/>
    <property type="match status" value="1"/>
</dbReference>
<keyword evidence="8" id="KW-0227">DNA damage</keyword>
<dbReference type="PROSITE" id="PS50030">
    <property type="entry name" value="UBA"/>
    <property type="match status" value="1"/>
</dbReference>
<dbReference type="GO" id="GO:0006281">
    <property type="term" value="P:DNA repair"/>
    <property type="evidence" value="ECO:0007669"/>
    <property type="project" value="UniProtKB-KW"/>
</dbReference>
<dbReference type="AlphaFoldDB" id="A0A9Q1D9F0"/>
<dbReference type="GO" id="GO:0005783">
    <property type="term" value="C:endoplasmic reticulum"/>
    <property type="evidence" value="ECO:0007669"/>
    <property type="project" value="UniProtKB-SubCell"/>
</dbReference>
<evidence type="ECO:0000256" key="9">
    <source>
        <dbReference type="ARBA" id="ARBA00022824"/>
    </source>
</evidence>
<feature type="domain" description="UBA" evidence="18">
    <location>
        <begin position="481"/>
        <end position="525"/>
    </location>
</feature>
<dbReference type="GO" id="GO:0005829">
    <property type="term" value="C:cytosol"/>
    <property type="evidence" value="ECO:0007669"/>
    <property type="project" value="UniProtKB-ARBA"/>
</dbReference>
<protein>
    <recommendedName>
        <fullName evidence="13">Ubiquilin-4</fullName>
    </recommendedName>
    <alternativeName>
        <fullName evidence="15">Ataxin-1 interacting ubiquitin-like protein</fullName>
    </alternativeName>
    <alternativeName>
        <fullName evidence="16">Ataxin-1 ubiquitin-like-interacting protein A1U</fullName>
    </alternativeName>
    <alternativeName>
        <fullName evidence="14">Connexin43-interacting protein of 75 kDa</fullName>
    </alternativeName>
</protein>
<dbReference type="GO" id="GO:0048471">
    <property type="term" value="C:perinuclear region of cytoplasm"/>
    <property type="evidence" value="ECO:0007669"/>
    <property type="project" value="UniProtKB-SubCell"/>
</dbReference>
<evidence type="ECO:0000256" key="7">
    <source>
        <dbReference type="ARBA" id="ARBA00022553"/>
    </source>
</evidence>
<dbReference type="Gene3D" id="1.10.8.10">
    <property type="entry name" value="DNA helicase RuvA subunit, C-terminal domain"/>
    <property type="match status" value="1"/>
</dbReference>
<feature type="compositionally biased region" description="Low complexity" evidence="17">
    <location>
        <begin position="288"/>
        <end position="311"/>
    </location>
</feature>
<evidence type="ECO:0000256" key="11">
    <source>
        <dbReference type="ARBA" id="ARBA00023204"/>
    </source>
</evidence>
<keyword evidence="6" id="KW-1017">Isopeptide bond</keyword>
<evidence type="ECO:0000256" key="10">
    <source>
        <dbReference type="ARBA" id="ARBA00022843"/>
    </source>
</evidence>
<dbReference type="PANTHER" id="PTHR10677">
    <property type="entry name" value="UBIQUILIN"/>
    <property type="match status" value="1"/>
</dbReference>
<dbReference type="Gene3D" id="3.10.20.90">
    <property type="entry name" value="Phosphatidylinositol 3-kinase Catalytic Subunit, Chain A, domain 1"/>
    <property type="match status" value="1"/>
</dbReference>
<keyword evidence="11" id="KW-0234">DNA repair</keyword>
<evidence type="ECO:0000259" key="18">
    <source>
        <dbReference type="PROSITE" id="PS50030"/>
    </source>
</evidence>
<evidence type="ECO:0000256" key="1">
    <source>
        <dbReference type="ARBA" id="ARBA00004240"/>
    </source>
</evidence>
<evidence type="ECO:0000256" key="8">
    <source>
        <dbReference type="ARBA" id="ARBA00022763"/>
    </source>
</evidence>
<dbReference type="InterPro" id="IPR015940">
    <property type="entry name" value="UBA"/>
</dbReference>
<dbReference type="InterPro" id="IPR000626">
    <property type="entry name" value="Ubiquitin-like_dom"/>
</dbReference>
<keyword evidence="4" id="KW-0158">Chromosome</keyword>
<dbReference type="OrthoDB" id="9450922at2759"/>
<dbReference type="InterPro" id="IPR015496">
    <property type="entry name" value="Ubiquilin"/>
</dbReference>
<evidence type="ECO:0000256" key="15">
    <source>
        <dbReference type="ARBA" id="ARBA00082499"/>
    </source>
</evidence>
<evidence type="ECO:0000256" key="4">
    <source>
        <dbReference type="ARBA" id="ARBA00022454"/>
    </source>
</evidence>
<dbReference type="Pfam" id="PF00627">
    <property type="entry name" value="UBA"/>
    <property type="match status" value="1"/>
</dbReference>
<comment type="subcellular location">
    <subcellularLocation>
        <location evidence="2">Chromosome</location>
    </subcellularLocation>
    <subcellularLocation>
        <location evidence="3">Cytoplasm</location>
        <location evidence="3">Perinuclear region</location>
    </subcellularLocation>
    <subcellularLocation>
        <location evidence="1">Endoplasmic reticulum</location>
    </subcellularLocation>
</comment>
<dbReference type="GO" id="GO:0031593">
    <property type="term" value="F:polyubiquitin modification-dependent protein binding"/>
    <property type="evidence" value="ECO:0007669"/>
    <property type="project" value="TreeGrafter"/>
</dbReference>
<evidence type="ECO:0000313" key="21">
    <source>
        <dbReference type="Proteomes" id="UP001152803"/>
    </source>
</evidence>
<evidence type="ECO:0000259" key="19">
    <source>
        <dbReference type="PROSITE" id="PS50053"/>
    </source>
</evidence>
<dbReference type="GO" id="GO:0005694">
    <property type="term" value="C:chromosome"/>
    <property type="evidence" value="ECO:0007669"/>
    <property type="project" value="UniProtKB-SubCell"/>
</dbReference>
<dbReference type="SMART" id="SM00165">
    <property type="entry name" value="UBA"/>
    <property type="match status" value="1"/>
</dbReference>
<reference evidence="20" key="1">
    <citation type="journal article" date="2023" name="Science">
        <title>Genome structures resolve the early diversification of teleost fishes.</title>
        <authorList>
            <person name="Parey E."/>
            <person name="Louis A."/>
            <person name="Montfort J."/>
            <person name="Bouchez O."/>
            <person name="Roques C."/>
            <person name="Iampietro C."/>
            <person name="Lluch J."/>
            <person name="Castinel A."/>
            <person name="Donnadieu C."/>
            <person name="Desvignes T."/>
            <person name="Floi Bucao C."/>
            <person name="Jouanno E."/>
            <person name="Wen M."/>
            <person name="Mejri S."/>
            <person name="Dirks R."/>
            <person name="Jansen H."/>
            <person name="Henkel C."/>
            <person name="Chen W.J."/>
            <person name="Zahm M."/>
            <person name="Cabau C."/>
            <person name="Klopp C."/>
            <person name="Thompson A.W."/>
            <person name="Robinson-Rechavi M."/>
            <person name="Braasch I."/>
            <person name="Lecointre G."/>
            <person name="Bobe J."/>
            <person name="Postlethwait J.H."/>
            <person name="Berthelot C."/>
            <person name="Roest Crollius H."/>
            <person name="Guiguen Y."/>
        </authorList>
    </citation>
    <scope>NUCLEOTIDE SEQUENCE</scope>
    <source>
        <strain evidence="20">Concon-B</strain>
    </source>
</reference>
<feature type="region of interest" description="Disordered" evidence="17">
    <location>
        <begin position="220"/>
        <end position="320"/>
    </location>
</feature>
<evidence type="ECO:0000256" key="12">
    <source>
        <dbReference type="ARBA" id="ARBA00061737"/>
    </source>
</evidence>
<dbReference type="SUPFAM" id="SSF54236">
    <property type="entry name" value="Ubiquitin-like"/>
    <property type="match status" value="1"/>
</dbReference>
<name>A0A9Q1D9F0_CONCO</name>
<dbReference type="Proteomes" id="UP001152803">
    <property type="component" value="Unassembled WGS sequence"/>
</dbReference>
<evidence type="ECO:0000256" key="5">
    <source>
        <dbReference type="ARBA" id="ARBA00022490"/>
    </source>
</evidence>
<feature type="compositionally biased region" description="Low complexity" evidence="17">
    <location>
        <begin position="260"/>
        <end position="277"/>
    </location>
</feature>
<comment type="caution">
    <text evidence="20">The sequence shown here is derived from an EMBL/GenBank/DDBJ whole genome shotgun (WGS) entry which is preliminary data.</text>
</comment>
<feature type="compositionally biased region" description="Low complexity" evidence="17">
    <location>
        <begin position="120"/>
        <end position="130"/>
    </location>
</feature>
<evidence type="ECO:0000256" key="16">
    <source>
        <dbReference type="ARBA" id="ARBA00082590"/>
    </source>
</evidence>
<organism evidence="20 21">
    <name type="scientific">Conger conger</name>
    <name type="common">Conger eel</name>
    <name type="synonym">Muraena conger</name>
    <dbReference type="NCBI Taxonomy" id="82655"/>
    <lineage>
        <taxon>Eukaryota</taxon>
        <taxon>Metazoa</taxon>
        <taxon>Chordata</taxon>
        <taxon>Craniata</taxon>
        <taxon>Vertebrata</taxon>
        <taxon>Euteleostomi</taxon>
        <taxon>Actinopterygii</taxon>
        <taxon>Neopterygii</taxon>
        <taxon>Teleostei</taxon>
        <taxon>Anguilliformes</taxon>
        <taxon>Congridae</taxon>
        <taxon>Conger</taxon>
    </lineage>
</organism>
<proteinExistence type="predicted"/>
<dbReference type="EMBL" id="JAFJMO010000011">
    <property type="protein sequence ID" value="KAJ8262804.1"/>
    <property type="molecule type" value="Genomic_DNA"/>
</dbReference>
<dbReference type="InterPro" id="IPR029071">
    <property type="entry name" value="Ubiquitin-like_domsf"/>
</dbReference>
<feature type="region of interest" description="Disordered" evidence="17">
    <location>
        <begin position="441"/>
        <end position="463"/>
    </location>
</feature>
<comment type="subunit">
    <text evidence="12">Homooligomer. Binds signal sequences of proteins that are targeted to the endoplasmic reticulum. Interacts (via UBA domain) with GJA1 (not ubiquitinated) and with ubiquitin; both compete for the same binding site. Interacts (via UBA domain) with ubiquitin and with polyubiquitin chains. Interacts (via ubiquitin-like domain) with PSMD2 and PSMD4, regulatory subunits of the 26S proteasome. Interacts with ATXN1/SCA1; interaction with ATXN1 inhibits polyubiquitination of UBQLN4 and interferes with PSMD4 binding. Interacts with HERPUD1. Interacts (via ubiquitin-like domain) with UBQLN1 (via UBA domain). Interacts with UBQLN2. Interacts (via STI1 1 and 2 domains) with MAP1LC3A/B/C. Interacts with BAG6. Interacts with MRE11 (when ubiquitinated); interaction with ubiquitinated MRE11 leads to MRE11 removal from chromatin. Interacts with DESI1/POST; leading to nuclear export. Interacts with BCL2A1 and BCL2L10.</text>
</comment>
<evidence type="ECO:0000256" key="3">
    <source>
        <dbReference type="ARBA" id="ARBA00004556"/>
    </source>
</evidence>
<dbReference type="FunFam" id="3.10.20.90:FF:000095">
    <property type="entry name" value="Ubiquilin 4"/>
    <property type="match status" value="1"/>
</dbReference>
<keyword evidence="9" id="KW-0256">Endoplasmic reticulum</keyword>
<dbReference type="SMART" id="SM00727">
    <property type="entry name" value="STI1"/>
    <property type="match status" value="4"/>
</dbReference>
<dbReference type="Pfam" id="PF00240">
    <property type="entry name" value="ubiquitin"/>
    <property type="match status" value="1"/>
</dbReference>
<evidence type="ECO:0000313" key="20">
    <source>
        <dbReference type="EMBL" id="KAJ8262804.1"/>
    </source>
</evidence>
<keyword evidence="5" id="KW-0963">Cytoplasm</keyword>
<dbReference type="SMART" id="SM00213">
    <property type="entry name" value="UBQ"/>
    <property type="match status" value="1"/>
</dbReference>
<evidence type="ECO:0000256" key="6">
    <source>
        <dbReference type="ARBA" id="ARBA00022499"/>
    </source>
</evidence>
<sequence>MADGGETPECSVYPKIITLTVKTPKEKQEFAVAENSTIKQFKEVISKRFRTQMEPLVLIFAGKILKDSDLLTQHGIQDGVTLHLVIKTQSRRSQDLAAPPSSSSVGVSTEPGSTAPPAPTSSSSTPSSLGGLAGLGPGSGSFWELQMQMQRQLVSNPEMLGQIMGNPFVQNMLTDPDLMRQLILGNPQMQQLIQRNPEISHMLNNPDIMRQTLELARNPATMREVMRTPDRAPGNLDSARPRMNTDRVMSTSQEQVGGNPSTPLESSSSSSAPPSSTESRDPLPDLRAPPTSSTTPSATPTSAPTSSSAPPNVGSILGGMLSTPGMPALLQQMAENPQLMQSMLSAPYIQSLMHSLSQNPDLAAQMMLNNPLFAGNPQLQQQMRLQLPVFLQQMQNPEILTAMLNPRAMQALMQIQQGLQTLASEAPGFIPGIGLGELAGGSSSALVPGPAPAEPQADSQGDQQQFVQDMLQALAATNPQTLEDSFQQQLEQLSGMGFLNSEANLQALIATGGDISAAIQHLLGSQPS</sequence>
<feature type="domain" description="Ubiquitin-like" evidence="19">
    <location>
        <begin position="17"/>
        <end position="91"/>
    </location>
</feature>
<dbReference type="SUPFAM" id="SSF46934">
    <property type="entry name" value="UBA-like"/>
    <property type="match status" value="1"/>
</dbReference>
<keyword evidence="21" id="KW-1185">Reference proteome</keyword>
<dbReference type="PROSITE" id="PS50053">
    <property type="entry name" value="UBIQUITIN_2"/>
    <property type="match status" value="1"/>
</dbReference>
<dbReference type="Pfam" id="PF23195">
    <property type="entry name" value="UBQLN1"/>
    <property type="match status" value="1"/>
</dbReference>
<dbReference type="FunFam" id="1.10.260.100:FF:000003">
    <property type="entry name" value="Ubiquilin 1"/>
    <property type="match status" value="1"/>
</dbReference>
<evidence type="ECO:0000256" key="14">
    <source>
        <dbReference type="ARBA" id="ARBA00075189"/>
    </source>
</evidence>
<dbReference type="CDD" id="cd01808">
    <property type="entry name" value="Ubl_PLICs"/>
    <property type="match status" value="1"/>
</dbReference>
<feature type="compositionally biased region" description="Low complexity" evidence="17">
    <location>
        <begin position="100"/>
        <end position="113"/>
    </location>
</feature>
<evidence type="ECO:0000256" key="13">
    <source>
        <dbReference type="ARBA" id="ARBA00072293"/>
    </source>
</evidence>
<dbReference type="Gene3D" id="1.10.260.100">
    <property type="match status" value="2"/>
</dbReference>